<evidence type="ECO:0000256" key="7">
    <source>
        <dbReference type="ARBA" id="ARBA00018638"/>
    </source>
</evidence>
<evidence type="ECO:0000256" key="4">
    <source>
        <dbReference type="ARBA" id="ARBA00007090"/>
    </source>
</evidence>
<dbReference type="InterPro" id="IPR023346">
    <property type="entry name" value="Lysozyme-like_dom_sf"/>
</dbReference>
<dbReference type="EMBL" id="CMJT01000037">
    <property type="protein sequence ID" value="CKB26504.1"/>
    <property type="molecule type" value="Genomic_DNA"/>
</dbReference>
<dbReference type="AlphaFoldDB" id="A0A0T8UHV8"/>
<comment type="function">
    <text evidence="1">Cell wall formation.</text>
</comment>
<comment type="subcellular location">
    <subcellularLocation>
        <location evidence="2">Secreted</location>
    </subcellularLocation>
</comment>
<keyword evidence="24" id="KW-0472">Membrane</keyword>
<dbReference type="GO" id="GO:0008955">
    <property type="term" value="F:peptidoglycan glycosyltransferase activity"/>
    <property type="evidence" value="ECO:0007669"/>
    <property type="project" value="UniProtKB-EC"/>
</dbReference>
<dbReference type="Proteomes" id="UP000041827">
    <property type="component" value="Unassembled WGS sequence"/>
</dbReference>
<evidence type="ECO:0000256" key="16">
    <source>
        <dbReference type="ARBA" id="ARBA00023251"/>
    </source>
</evidence>
<evidence type="ECO:0000259" key="26">
    <source>
        <dbReference type="Pfam" id="PF00912"/>
    </source>
</evidence>
<keyword evidence="13" id="KW-0378">Hydrolase</keyword>
<evidence type="ECO:0000256" key="11">
    <source>
        <dbReference type="ARBA" id="ARBA00022676"/>
    </source>
</evidence>
<dbReference type="EC" id="2.4.99.28" evidence="20"/>
<comment type="similarity">
    <text evidence="4">In the C-terminal section; belongs to the transpeptidase family.</text>
</comment>
<dbReference type="InterPro" id="IPR036950">
    <property type="entry name" value="PBP_transglycosylase"/>
</dbReference>
<dbReference type="GO" id="GO:0005576">
    <property type="term" value="C:extracellular region"/>
    <property type="evidence" value="ECO:0007669"/>
    <property type="project" value="UniProtKB-SubCell"/>
</dbReference>
<organism evidence="27 28">
    <name type="scientific">Streptococcus pseudopneumoniae</name>
    <dbReference type="NCBI Taxonomy" id="257758"/>
    <lineage>
        <taxon>Bacteria</taxon>
        <taxon>Bacillati</taxon>
        <taxon>Bacillota</taxon>
        <taxon>Bacilli</taxon>
        <taxon>Lactobacillales</taxon>
        <taxon>Streptococcaceae</taxon>
        <taxon>Streptococcus</taxon>
    </lineage>
</organism>
<keyword evidence="9" id="KW-0121">Carboxypeptidase</keyword>
<dbReference type="GO" id="GO:0071555">
    <property type="term" value="P:cell wall organization"/>
    <property type="evidence" value="ECO:0007669"/>
    <property type="project" value="UniProtKB-KW"/>
</dbReference>
<keyword evidence="15" id="KW-0573">Peptidoglycan synthesis</keyword>
<evidence type="ECO:0000313" key="28">
    <source>
        <dbReference type="Proteomes" id="UP000041827"/>
    </source>
</evidence>
<dbReference type="GO" id="GO:0008658">
    <property type="term" value="F:penicillin binding"/>
    <property type="evidence" value="ECO:0007669"/>
    <property type="project" value="InterPro"/>
</dbReference>
<evidence type="ECO:0000256" key="17">
    <source>
        <dbReference type="ARBA" id="ARBA00023268"/>
    </source>
</evidence>
<dbReference type="NCBIfam" id="NF038272">
    <property type="entry name" value="strep_PBP1A"/>
    <property type="match status" value="1"/>
</dbReference>
<keyword evidence="24" id="KW-0812">Transmembrane</keyword>
<evidence type="ECO:0000256" key="14">
    <source>
        <dbReference type="ARBA" id="ARBA00022960"/>
    </source>
</evidence>
<dbReference type="NCBIfam" id="TIGR02074">
    <property type="entry name" value="PBP_1a_fam"/>
    <property type="match status" value="1"/>
</dbReference>
<keyword evidence="16" id="KW-0046">Antibiotic resistance</keyword>
<evidence type="ECO:0000259" key="25">
    <source>
        <dbReference type="Pfam" id="PF00905"/>
    </source>
</evidence>
<dbReference type="FunFam" id="1.10.3810.10:FF:000001">
    <property type="entry name" value="Penicillin-binding protein 1A"/>
    <property type="match status" value="1"/>
</dbReference>
<dbReference type="GO" id="GO:0008360">
    <property type="term" value="P:regulation of cell shape"/>
    <property type="evidence" value="ECO:0007669"/>
    <property type="project" value="UniProtKB-KW"/>
</dbReference>
<dbReference type="RefSeq" id="WP_050262205.1">
    <property type="nucleotide sequence ID" value="NZ_CMJT01000037.1"/>
</dbReference>
<gene>
    <name evidence="27" type="primary">pbp1A</name>
    <name evidence="27" type="ORF">ERS021757_02225</name>
</gene>
<sequence>MNKPTILRLIKYLSISFLSLVIAAIVLGGGVFFYYVSKAPSLSESKLVATTSSKIYDNKNQLIADLGSERRVNAQANDIPTDLVKAIVSIEDHRFFDHRGIDTIRILGAFLRNLQSNSLQGGSTLTQQLIKLTYFSTSTSDQTISRKAQEAWLAIQLEQKATKQEILTYYINKVYMSNGNYGMQTAAQNYYGKDLNNLSLPQLALLAGMPQAPNQYDPYSHPEAAQDRRNLVLSEMKNQGYISAEQYEKAVNTPITDGLQSLKSASNYPAYMDNYLKEVINQVEEETGYNLLTTGMDVYTNVDQEAQKHLWDIYNTDEYVAYPDDELQVASTIVDVSNGKVIAQLGARHQSSNVSFGINQAVETNRDWGSSMKPITDYAPALEYGVYDSTATIVHDEPYNYPGTDIPVYNWDRGYFGNITLQYALQQSRNVPAVETLNKVGLNRAKTFLNGLGIDYPSLHYSNAISSNTTESDKKYGASSEKMAAAYAAFANGGTYYKPMYIHKVVFSDGSEKEFSNVGTRAMKETTAYMMTDMMKTVLTYGTGRNAYLAWLPQAGKTGTSNYTDDEIEKHIKNTGYVAPDEMFVGYTRKYSMAVWTGYSNRLTPIVGDGFLVAAKVYRSMISYLSEDDQPGDWTMPDGIYRNGQFVFQNGARPTWTETTSQSSSTESSSTSTESSTSQAPTTSPDASTNGQNQAPNAPGANQTPAPQTPQQQPQQ</sequence>
<feature type="region of interest" description="Disordered" evidence="23">
    <location>
        <begin position="651"/>
        <end position="716"/>
    </location>
</feature>
<keyword evidence="10" id="KW-0645">Protease</keyword>
<evidence type="ECO:0000313" key="27">
    <source>
        <dbReference type="EMBL" id="CKB26504.1"/>
    </source>
</evidence>
<comment type="catalytic activity">
    <reaction evidence="19">
        <text>Preferential cleavage: (Ac)2-L-Lys-D-Ala-|-D-Ala. Also transpeptidation of peptidyl-alanyl moieties that are N-acyl substituents of D-alanine.</text>
        <dbReference type="EC" id="3.4.16.4"/>
    </reaction>
</comment>
<dbReference type="Pfam" id="PF00905">
    <property type="entry name" value="Transpeptidase"/>
    <property type="match status" value="1"/>
</dbReference>
<name>A0A0T8UHV8_9STRE</name>
<keyword evidence="12" id="KW-0808">Transferase</keyword>
<evidence type="ECO:0000256" key="18">
    <source>
        <dbReference type="ARBA" id="ARBA00023316"/>
    </source>
</evidence>
<feature type="compositionally biased region" description="Low complexity" evidence="23">
    <location>
        <begin position="657"/>
        <end position="716"/>
    </location>
</feature>
<accession>A0A0T8UHV8</accession>
<comment type="pathway">
    <text evidence="3">Cell wall biogenesis; peptidoglycan biosynthesis.</text>
</comment>
<dbReference type="GO" id="GO:0009002">
    <property type="term" value="F:serine-type D-Ala-D-Ala carboxypeptidase activity"/>
    <property type="evidence" value="ECO:0007669"/>
    <property type="project" value="UniProtKB-EC"/>
</dbReference>
<dbReference type="Gene3D" id="3.40.710.10">
    <property type="entry name" value="DD-peptidase/beta-lactamase superfamily"/>
    <property type="match status" value="1"/>
</dbReference>
<keyword evidence="11" id="KW-0328">Glycosyltransferase</keyword>
<dbReference type="GO" id="GO:0046677">
    <property type="term" value="P:response to antibiotic"/>
    <property type="evidence" value="ECO:0007669"/>
    <property type="project" value="UniProtKB-KW"/>
</dbReference>
<evidence type="ECO:0000256" key="3">
    <source>
        <dbReference type="ARBA" id="ARBA00004752"/>
    </source>
</evidence>
<dbReference type="GO" id="GO:0030288">
    <property type="term" value="C:outer membrane-bounded periplasmic space"/>
    <property type="evidence" value="ECO:0007669"/>
    <property type="project" value="TreeGrafter"/>
</dbReference>
<keyword evidence="24" id="KW-1133">Transmembrane helix</keyword>
<evidence type="ECO:0000256" key="22">
    <source>
        <dbReference type="ARBA" id="ARBA00060592"/>
    </source>
</evidence>
<comment type="catalytic activity">
    <reaction evidence="21">
        <text>[GlcNAc-(1-&gt;4)-Mur2Ac(oyl-L-Ala-gamma-D-Glu-L-Lys-D-Ala-D-Ala)](n)-di-trans,octa-cis-undecaprenyl diphosphate + beta-D-GlcNAc-(1-&gt;4)-Mur2Ac(oyl-L-Ala-gamma-D-Glu-L-Lys-D-Ala-D-Ala)-di-trans,octa-cis-undecaprenyl diphosphate = [GlcNAc-(1-&gt;4)-Mur2Ac(oyl-L-Ala-gamma-D-Glu-L-Lys-D-Ala-D-Ala)](n+1)-di-trans,octa-cis-undecaprenyl diphosphate + di-trans,octa-cis-undecaprenyl diphosphate + H(+)</text>
        <dbReference type="Rhea" id="RHEA:23708"/>
        <dbReference type="Rhea" id="RHEA-COMP:9602"/>
        <dbReference type="Rhea" id="RHEA-COMP:9603"/>
        <dbReference type="ChEBI" id="CHEBI:15378"/>
        <dbReference type="ChEBI" id="CHEBI:58405"/>
        <dbReference type="ChEBI" id="CHEBI:60033"/>
        <dbReference type="ChEBI" id="CHEBI:78435"/>
        <dbReference type="EC" id="2.4.99.28"/>
    </reaction>
</comment>
<dbReference type="PANTHER" id="PTHR32282:SF29">
    <property type="entry name" value="PENICILLIN-BINDING PROTEIN 1A"/>
    <property type="match status" value="1"/>
</dbReference>
<dbReference type="SUPFAM" id="SSF53955">
    <property type="entry name" value="Lysozyme-like"/>
    <property type="match status" value="1"/>
</dbReference>
<evidence type="ECO:0000256" key="21">
    <source>
        <dbReference type="ARBA" id="ARBA00049902"/>
    </source>
</evidence>
<evidence type="ECO:0000256" key="10">
    <source>
        <dbReference type="ARBA" id="ARBA00022670"/>
    </source>
</evidence>
<keyword evidence="18" id="KW-0961">Cell wall biogenesis/degradation</keyword>
<comment type="pathway">
    <text evidence="22">Glycan biosynthesis.</text>
</comment>
<dbReference type="InterPro" id="IPR012338">
    <property type="entry name" value="Beta-lactam/transpept-like"/>
</dbReference>
<evidence type="ECO:0000256" key="15">
    <source>
        <dbReference type="ARBA" id="ARBA00022984"/>
    </source>
</evidence>
<evidence type="ECO:0000256" key="8">
    <source>
        <dbReference type="ARBA" id="ARBA00022525"/>
    </source>
</evidence>
<evidence type="ECO:0000256" key="12">
    <source>
        <dbReference type="ARBA" id="ARBA00022679"/>
    </source>
</evidence>
<dbReference type="GO" id="GO:0009252">
    <property type="term" value="P:peptidoglycan biosynthetic process"/>
    <property type="evidence" value="ECO:0007669"/>
    <property type="project" value="UniProtKB-KW"/>
</dbReference>
<evidence type="ECO:0000256" key="6">
    <source>
        <dbReference type="ARBA" id="ARBA00012448"/>
    </source>
</evidence>
<evidence type="ECO:0000256" key="9">
    <source>
        <dbReference type="ARBA" id="ARBA00022645"/>
    </source>
</evidence>
<keyword evidence="8" id="KW-0964">Secreted</keyword>
<keyword evidence="14" id="KW-0133">Cell shape</keyword>
<protein>
    <recommendedName>
        <fullName evidence="7">Penicillin-binding protein 1A</fullName>
        <ecNumber evidence="20">2.4.99.28</ecNumber>
        <ecNumber evidence="6">3.4.16.4</ecNumber>
    </recommendedName>
</protein>
<dbReference type="PANTHER" id="PTHR32282">
    <property type="entry name" value="BINDING PROTEIN TRANSPEPTIDASE, PUTATIVE-RELATED"/>
    <property type="match status" value="1"/>
</dbReference>
<evidence type="ECO:0000256" key="19">
    <source>
        <dbReference type="ARBA" id="ARBA00034000"/>
    </source>
</evidence>
<dbReference type="EC" id="3.4.16.4" evidence="6"/>
<evidence type="ECO:0000256" key="1">
    <source>
        <dbReference type="ARBA" id="ARBA00003921"/>
    </source>
</evidence>
<reference evidence="28" key="1">
    <citation type="submission" date="2015-03" db="EMBL/GenBank/DDBJ databases">
        <authorList>
            <consortium name="Pathogen Informatics"/>
        </authorList>
    </citation>
    <scope>NUCLEOTIDE SEQUENCE [LARGE SCALE GENOMIC DNA]</scope>
    <source>
        <strain evidence="28">SMRU2248</strain>
    </source>
</reference>
<feature type="transmembrane region" description="Helical" evidence="24">
    <location>
        <begin position="12"/>
        <end position="36"/>
    </location>
</feature>
<feature type="domain" description="Glycosyl transferase family 51" evidence="26">
    <location>
        <begin position="61"/>
        <end position="237"/>
    </location>
</feature>
<keyword evidence="17" id="KW-0511">Multifunctional enzyme</keyword>
<dbReference type="FunFam" id="3.40.710.10:FF:000020">
    <property type="entry name" value="Penicillin-binding protein 1A"/>
    <property type="match status" value="1"/>
</dbReference>
<evidence type="ECO:0000256" key="2">
    <source>
        <dbReference type="ARBA" id="ARBA00004613"/>
    </source>
</evidence>
<evidence type="ECO:0000256" key="20">
    <source>
        <dbReference type="ARBA" id="ARBA00044770"/>
    </source>
</evidence>
<dbReference type="InterPro" id="IPR001264">
    <property type="entry name" value="Glyco_trans_51"/>
</dbReference>
<evidence type="ECO:0000256" key="5">
    <source>
        <dbReference type="ARBA" id="ARBA00007739"/>
    </source>
</evidence>
<proteinExistence type="inferred from homology"/>
<evidence type="ECO:0000256" key="23">
    <source>
        <dbReference type="SAM" id="MobiDB-lite"/>
    </source>
</evidence>
<dbReference type="GO" id="GO:0006508">
    <property type="term" value="P:proteolysis"/>
    <property type="evidence" value="ECO:0007669"/>
    <property type="project" value="UniProtKB-KW"/>
</dbReference>
<comment type="similarity">
    <text evidence="5">In the N-terminal section; belongs to the glycosyltransferase 51 family.</text>
</comment>
<dbReference type="InterPro" id="IPR001460">
    <property type="entry name" value="PCN-bd_Tpept"/>
</dbReference>
<dbReference type="Pfam" id="PF00912">
    <property type="entry name" value="Transgly"/>
    <property type="match status" value="1"/>
</dbReference>
<dbReference type="SUPFAM" id="SSF56601">
    <property type="entry name" value="beta-lactamase/transpeptidase-like"/>
    <property type="match status" value="1"/>
</dbReference>
<dbReference type="Gene3D" id="1.10.3810.10">
    <property type="entry name" value="Biosynthetic peptidoglycan transglycosylase-like"/>
    <property type="match status" value="1"/>
</dbReference>
<feature type="domain" description="Penicillin-binding protein transpeptidase" evidence="25">
    <location>
        <begin position="332"/>
        <end position="601"/>
    </location>
</feature>
<dbReference type="InterPro" id="IPR050396">
    <property type="entry name" value="Glycosyltr_51/Transpeptidase"/>
</dbReference>
<evidence type="ECO:0000256" key="13">
    <source>
        <dbReference type="ARBA" id="ARBA00022801"/>
    </source>
</evidence>
<evidence type="ECO:0000256" key="24">
    <source>
        <dbReference type="SAM" id="Phobius"/>
    </source>
</evidence>